<organism evidence="6 7">
    <name type="scientific">Enterococcus camelliae</name>
    <dbReference type="NCBI Taxonomy" id="453959"/>
    <lineage>
        <taxon>Bacteria</taxon>
        <taxon>Bacillati</taxon>
        <taxon>Bacillota</taxon>
        <taxon>Bacilli</taxon>
        <taxon>Lactobacillales</taxon>
        <taxon>Enterococcaceae</taxon>
        <taxon>Enterococcus</taxon>
    </lineage>
</organism>
<evidence type="ECO:0000313" key="7">
    <source>
        <dbReference type="Proteomes" id="UP001597427"/>
    </source>
</evidence>
<feature type="binding site" evidence="5">
    <location>
        <position position="233"/>
    </location>
    <ligand>
        <name>3-dehydroquinate</name>
        <dbReference type="ChEBI" id="CHEBI:32364"/>
    </ligand>
</feature>
<dbReference type="HAMAP" id="MF_00214">
    <property type="entry name" value="AroD"/>
    <property type="match status" value="1"/>
</dbReference>
<keyword evidence="5" id="KW-0028">Amino-acid biosynthesis</keyword>
<evidence type="ECO:0000256" key="5">
    <source>
        <dbReference type="HAMAP-Rule" id="MF_00214"/>
    </source>
</evidence>
<reference evidence="7" key="1">
    <citation type="journal article" date="2019" name="Int. J. Syst. Evol. Microbiol.">
        <title>The Global Catalogue of Microorganisms (GCM) 10K type strain sequencing project: providing services to taxonomists for standard genome sequencing and annotation.</title>
        <authorList>
            <consortium name="The Broad Institute Genomics Platform"/>
            <consortium name="The Broad Institute Genome Sequencing Center for Infectious Disease"/>
            <person name="Wu L."/>
            <person name="Ma J."/>
        </authorList>
    </citation>
    <scope>NUCLEOTIDE SEQUENCE [LARGE SCALE GENOMIC DNA]</scope>
    <source>
        <strain evidence="7">TISTR 932</strain>
    </source>
</reference>
<proteinExistence type="inferred from homology"/>
<dbReference type="Gene3D" id="3.20.20.70">
    <property type="entry name" value="Aldolase class I"/>
    <property type="match status" value="1"/>
</dbReference>
<keyword evidence="7" id="KW-1185">Reference proteome</keyword>
<evidence type="ECO:0000256" key="1">
    <source>
        <dbReference type="ARBA" id="ARBA00001864"/>
    </source>
</evidence>
<keyword evidence="2 5" id="KW-0057">Aromatic amino acid biosynthesis</keyword>
<dbReference type="GO" id="GO:0003855">
    <property type="term" value="F:3-dehydroquinate dehydratase activity"/>
    <property type="evidence" value="ECO:0007669"/>
    <property type="project" value="UniProtKB-EC"/>
</dbReference>
<feature type="active site" description="Proton donor/acceptor" evidence="5">
    <location>
        <position position="141"/>
    </location>
</feature>
<dbReference type="PANTHER" id="PTHR43699:SF1">
    <property type="entry name" value="3-DEHYDROQUINATE DEHYDRATASE"/>
    <property type="match status" value="1"/>
</dbReference>
<dbReference type="PANTHER" id="PTHR43699">
    <property type="entry name" value="3-DEHYDROQUINATE DEHYDRATASE"/>
    <property type="match status" value="1"/>
</dbReference>
<dbReference type="NCBIfam" id="TIGR01093">
    <property type="entry name" value="aroD"/>
    <property type="match status" value="1"/>
</dbReference>
<feature type="binding site" evidence="5">
    <location>
        <begin position="44"/>
        <end position="46"/>
    </location>
    <ligand>
        <name>3-dehydroquinate</name>
        <dbReference type="ChEBI" id="CHEBI:32364"/>
    </ligand>
</feature>
<name>A0ABW5TGB8_9ENTE</name>
<comment type="subunit">
    <text evidence="5">Homodimer.</text>
</comment>
<protein>
    <recommendedName>
        <fullName evidence="5">3-dehydroquinate dehydratase</fullName>
        <shortName evidence="5">3-dehydroquinase</shortName>
        <ecNumber evidence="5">4.2.1.10</ecNumber>
    </recommendedName>
    <alternativeName>
        <fullName evidence="5">Type I DHQase</fullName>
    </alternativeName>
    <alternativeName>
        <fullName evidence="5">Type I dehydroquinase</fullName>
        <shortName evidence="5">DHQ1</shortName>
    </alternativeName>
</protein>
<comment type="caution">
    <text evidence="5">Lacks conserved residue(s) required for the propagation of feature annotation.</text>
</comment>
<dbReference type="EMBL" id="JBHUMO010000005">
    <property type="protein sequence ID" value="MFD2728042.1"/>
    <property type="molecule type" value="Genomic_DNA"/>
</dbReference>
<comment type="pathway">
    <text evidence="5">Metabolic intermediate biosynthesis; chorismate biosynthesis; chorismate from D-erythrose 4-phosphate and phosphoenolpyruvate: step 3/7.</text>
</comment>
<dbReference type="Proteomes" id="UP001597427">
    <property type="component" value="Unassembled WGS sequence"/>
</dbReference>
<evidence type="ECO:0000256" key="4">
    <source>
        <dbReference type="ARBA" id="ARBA00023270"/>
    </source>
</evidence>
<feature type="active site" description="Schiff-base intermediate with substrate" evidence="5">
    <location>
        <position position="168"/>
    </location>
</feature>
<keyword evidence="4 5" id="KW-0704">Schiff base</keyword>
<gene>
    <name evidence="5 6" type="primary">aroD</name>
    <name evidence="6" type="ORF">ACFSR0_01140</name>
</gene>
<comment type="caution">
    <text evidence="6">The sequence shown here is derived from an EMBL/GenBank/DDBJ whole genome shotgun (WGS) entry which is preliminary data.</text>
</comment>
<sequence length="256" mass="28446">MVTVKGVTFGEGRVKLAVPLTARSQEELVKQADQAAHSAAQVVEWRADYYEDVLLEDKLIETLTLIRMELGEKILLFTFRTKEEGGEQELSLKQYERLCTVIAESQRVDMIDLELTRVEFLGRGFMQKIKAGHVTTIISTHHFDQTPPDGQLMFQIGMMNQFGADIGKIATMPHSLQDVLRIMNIIQRAKGINHLPLAVMAMGDLGKVTRVGGELIGSVLSFCSLNQASAPGQIPIETMNTFIEAMAIEQIEIEGD</sequence>
<evidence type="ECO:0000256" key="3">
    <source>
        <dbReference type="ARBA" id="ARBA00023239"/>
    </source>
</evidence>
<dbReference type="EC" id="4.2.1.10" evidence="5"/>
<feature type="binding site" evidence="5">
    <location>
        <position position="210"/>
    </location>
    <ligand>
        <name>3-dehydroquinate</name>
        <dbReference type="ChEBI" id="CHEBI:32364"/>
    </ligand>
</feature>
<dbReference type="SUPFAM" id="SSF51569">
    <property type="entry name" value="Aldolase"/>
    <property type="match status" value="1"/>
</dbReference>
<evidence type="ECO:0000313" key="6">
    <source>
        <dbReference type="EMBL" id="MFD2728042.1"/>
    </source>
</evidence>
<comment type="function">
    <text evidence="5">Involved in the third step of the chorismate pathway, which leads to the biosynthesis of aromatic amino acids. Catalyzes the cis-dehydration of 3-dehydroquinate (DHQ) and introduces the first double bond of the aromatic ring to yield 3-dehydroshikimate.</text>
</comment>
<keyword evidence="3 5" id="KW-0456">Lyase</keyword>
<comment type="similarity">
    <text evidence="5">Belongs to the type-I 3-dehydroquinase family.</text>
</comment>
<feature type="binding site" evidence="5">
    <location>
        <position position="80"/>
    </location>
    <ligand>
        <name>3-dehydroquinate</name>
        <dbReference type="ChEBI" id="CHEBI:32364"/>
    </ligand>
</feature>
<accession>A0ABW5TGB8</accession>
<dbReference type="Pfam" id="PF01487">
    <property type="entry name" value="DHquinase_I"/>
    <property type="match status" value="1"/>
</dbReference>
<dbReference type="InterPro" id="IPR050146">
    <property type="entry name" value="Type-I_3-dehydroquinase"/>
</dbReference>
<dbReference type="CDD" id="cd00502">
    <property type="entry name" value="DHQase_I"/>
    <property type="match status" value="1"/>
</dbReference>
<dbReference type="InterPro" id="IPR013785">
    <property type="entry name" value="Aldolase_TIM"/>
</dbReference>
<dbReference type="RefSeq" id="WP_379979061.1">
    <property type="nucleotide sequence ID" value="NZ_JBHUMO010000005.1"/>
</dbReference>
<dbReference type="InterPro" id="IPR001381">
    <property type="entry name" value="DHquinase_I"/>
</dbReference>
<evidence type="ECO:0000256" key="2">
    <source>
        <dbReference type="ARBA" id="ARBA00023141"/>
    </source>
</evidence>
<comment type="catalytic activity">
    <reaction evidence="1 5">
        <text>3-dehydroquinate = 3-dehydroshikimate + H2O</text>
        <dbReference type="Rhea" id="RHEA:21096"/>
        <dbReference type="ChEBI" id="CHEBI:15377"/>
        <dbReference type="ChEBI" id="CHEBI:16630"/>
        <dbReference type="ChEBI" id="CHEBI:32364"/>
        <dbReference type="EC" id="4.2.1.10"/>
    </reaction>
</comment>
<feature type="binding site" evidence="5">
    <location>
        <position position="229"/>
    </location>
    <ligand>
        <name>3-dehydroquinate</name>
        <dbReference type="ChEBI" id="CHEBI:32364"/>
    </ligand>
</feature>